<protein>
    <submittedName>
        <fullName evidence="1">Uncharacterized protein</fullName>
    </submittedName>
</protein>
<sequence>MSNFSSPKQSSSSLQNSFLAALGKADLDLQHAELIIQSVFETDSSSLPIFEEKFNSKIHKLIRSNKCPIFYTDSIKKDEDNVKVQKFMDILNIFHFVLEPEDAKILFADKNVHLNAIIKLIYSNLLHYNEKKSKYFNELFYIVKSHLTGYLNSFVVTQDSINQTSLTTIQTIFNIFCITERNEVKYRSYVHDFTQKLLAKHDELVNSKANLNYFNMLLYIANNISKYEPTKSFEYLIIIFDNIPKTNSSLFIELSSSIVNVLRKLDFQALSQQIFTIFYQISADFPITTANSLQICILSQEISTLLTKNKLLKQKHLNQLLTLLNRIIHADIGITKKMDCFMLISDKIFSKLNYQNNKIEKFYILENVLPCIMIICDEMTPYKFQNNTVFTEICSEFNNFSENLNFFKNFVFSLTNLLGNIIKTNTDNVNYKVTWNMKGFQLDLLKNTILKLLKRYNTICNDYTSFYKGITHLDHPKTDPQYYLYAAKNYDIKITAKTCLIDYNVTSNNIISFVSDSPDDFRSFLASEFLNYLIQSKTEISFAVEQILFNNCFVGYFFDTLIENFSKIEIFNQIISVLSPSMTEMKKYSSEHTMYCDKIKEVLLKIIENIQNTFQYKEIFNFLIDFIEYAIAAGCSAEEIISESFIGKLFNYSHITYPKSAEYLHFLEFCVTKNKEIVSVDSFVEKIIFFMPNNLEKCLEILKETSFSTDYFANRKFFMEMANILYHQLPICSIPTRTFIVQVIRTLTPKQFNDLSTIPMNIDEKVTFSLNNFGYSATTDTETFIVGLIESTMSKTTKFTNDLFQNVIIELFSHSLMNKRSKFISYILIDGLIKKMATQNFDISDIYTKILSKSIFVADLLFSVFSNNYDPQKLPVFQLFDTEEGISSVIFDLILLFEFYPYHNGYFALKIAEYLGYIINQRKFKCPPFIDFVNSHVIPFSSTNVPLKIKEDEIFKEIFCFDEKIQEIFRISREISFRSENNNNELKLLIAQESLENRLYLTYCINKETTNSEEIISDLLQEGKFETAGLLLRLYNNTNTNIDLNQFTKQQISSKSDSISYYISISNDLTGDFLENIMPIIENTITKGCPIKQIQSTILLNNLKNFDKISFVKSMIEPNNIDRNMILYRVDKYSVANQLIEEFNSLNFEKNQEKFVKNLTNVIINSDVTNYLSEIHTTNHLHKLIEICEVYNGFSENLTSFLNSNPLLSYEYFDNSLNEFDQCYKVYKLTENKIFKEKLQKILENLHKNFKEKIDEKSVMFLLIYTELKQDIYDHKDDTILRLIYPSILKVLIKKISIFSSKDLLQLLEFYHNKFFIGIYELVNLILEKSEPVFVDSMEQFISNNCSTNRYRANDIISFISNLKIQKTKLFLCFLAKSVYKYDIKKYIKHQFQDFPFFSIQTLIKNEMQDKAGGSFDRLFTSLHFYIDDNALTALSNSRIWNSYKTESLQKFLSVYYNFCYYPNIVLKLFEMIQEDKYETYHLDVFKEMILNQVLIIRSNENNLVFWYKIIMVLINLITKNFLNFDREFQANVAQHLAVSLSMMSNDFSKDFILFKDKNIFENISFFVDNTFKAMPLVDSLFDVCLKDLNDYKTNPLKTKYLLESLSYVTRFTSTKIPEEIIKFLKNLSLEEKSEIWPYGILALTGCLDADNGLLKVMIPKFYKKSLIYRIFPMLNLVSTKIGNKNLALANFAISFAKSFDVFSNFDTTYFLGIIFEIKSSEIFDLLKKELQNAKENIEKIESQNFIVTFFVAVFTSGIQNKYLKKLVNDYLNFPQIINLFRSNKSYAKFIFDHVKSPGQIKILQKIEIPGEINLSLNLIKESPEQYTEQTSIFAAMFSYKNNLKSFENLLRTDFGFKVKKNPQQKDFSIKIKIGFDNLSLENDLTVWPELQTAKIEYLSSKMTKISNLQLLNLMKTPKQDVDQKFLVKINKILTNIFNSTEDVKANVLKTVDNQVKFSGDMKEMFILTLICEEYKNALNGFQIFNYTIPPTFPIIYHLTLKTLRKLGSEVLDETLEINHEKQIEKSKFLFQNQLQKIQDDLTFEKVTPENLKNFILFNISLEGFNSSKVVQLLNAALRLSTSDILLSLLYKTQIPLNWNVPFDWSILFLNKRNNVGFISSAFYLAMPEDFVPTDHLPSIDKFKQFLTRISENPIIKQLSEADKTDFENSEKFKKSVLNGKKVTIKPLSISNDQVFATTCYFSNLRSPLVKENLNLINVVCSIKSPRENTISLDGRLSNGKSVHYLLSFRSNFNPSFYVFCQTISRILKKCPASSNRNMIISSCPFLSCQDFTLILTDGKPMISKTCMMKQQPAKVRKIQNIKTFTDTKEKCEWQRLLINRYAALSILQYVVTSPVINPLNIYIDFSSASLFVNDLKINGEKEEDFVFPKLTGHIRKYLGVFDGQMTIAMCSAAVSMMMFTPKIKVLAHSLMNFSVESTELIEAALDDIGNFSEENYSESYSRIQKLIQQGMNESIDYSIPWL</sequence>
<dbReference type="InParanoid" id="A2DA67"/>
<evidence type="ECO:0000313" key="1">
    <source>
        <dbReference type="EMBL" id="EAY22715.1"/>
    </source>
</evidence>
<accession>A2DA67</accession>
<name>A2DA67_TRIV3</name>
<dbReference type="Proteomes" id="UP000001542">
    <property type="component" value="Unassembled WGS sequence"/>
</dbReference>
<gene>
    <name evidence="1" type="ORF">TVAG_476440</name>
</gene>
<dbReference type="VEuPathDB" id="TrichDB:TVAGG3_0266460"/>
<keyword evidence="2" id="KW-1185">Reference proteome</keyword>
<dbReference type="OMA" id="TAYLHIE"/>
<reference evidence="1" key="2">
    <citation type="journal article" date="2007" name="Science">
        <title>Draft genome sequence of the sexually transmitted pathogen Trichomonas vaginalis.</title>
        <authorList>
            <person name="Carlton J.M."/>
            <person name="Hirt R.P."/>
            <person name="Silva J.C."/>
            <person name="Delcher A.L."/>
            <person name="Schatz M."/>
            <person name="Zhao Q."/>
            <person name="Wortman J.R."/>
            <person name="Bidwell S.L."/>
            <person name="Alsmark U.C.M."/>
            <person name="Besteiro S."/>
            <person name="Sicheritz-Ponten T."/>
            <person name="Noel C.J."/>
            <person name="Dacks J.B."/>
            <person name="Foster P.G."/>
            <person name="Simillion C."/>
            <person name="Van de Peer Y."/>
            <person name="Miranda-Saavedra D."/>
            <person name="Barton G.J."/>
            <person name="Westrop G.D."/>
            <person name="Mueller S."/>
            <person name="Dessi D."/>
            <person name="Fiori P.L."/>
            <person name="Ren Q."/>
            <person name="Paulsen I."/>
            <person name="Zhang H."/>
            <person name="Bastida-Corcuera F.D."/>
            <person name="Simoes-Barbosa A."/>
            <person name="Brown M.T."/>
            <person name="Hayes R.D."/>
            <person name="Mukherjee M."/>
            <person name="Okumura C.Y."/>
            <person name="Schneider R."/>
            <person name="Smith A.J."/>
            <person name="Vanacova S."/>
            <person name="Villalvazo M."/>
            <person name="Haas B.J."/>
            <person name="Pertea M."/>
            <person name="Feldblyum T.V."/>
            <person name="Utterback T.R."/>
            <person name="Shu C.L."/>
            <person name="Osoegawa K."/>
            <person name="de Jong P.J."/>
            <person name="Hrdy I."/>
            <person name="Horvathova L."/>
            <person name="Zubacova Z."/>
            <person name="Dolezal P."/>
            <person name="Malik S.B."/>
            <person name="Logsdon J.M. Jr."/>
            <person name="Henze K."/>
            <person name="Gupta A."/>
            <person name="Wang C.C."/>
            <person name="Dunne R.L."/>
            <person name="Upcroft J.A."/>
            <person name="Upcroft P."/>
            <person name="White O."/>
            <person name="Salzberg S.L."/>
            <person name="Tang P."/>
            <person name="Chiu C.-H."/>
            <person name="Lee Y.-S."/>
            <person name="Embley T.M."/>
            <person name="Coombs G.H."/>
            <person name="Mottram J.C."/>
            <person name="Tachezy J."/>
            <person name="Fraser-Liggett C.M."/>
            <person name="Johnson P.J."/>
        </authorList>
    </citation>
    <scope>NUCLEOTIDE SEQUENCE [LARGE SCALE GENOMIC DNA]</scope>
    <source>
        <strain evidence="1">G3</strain>
    </source>
</reference>
<evidence type="ECO:0000313" key="2">
    <source>
        <dbReference type="Proteomes" id="UP000001542"/>
    </source>
</evidence>
<dbReference type="RefSeq" id="XP_001583701.1">
    <property type="nucleotide sequence ID" value="XM_001583651.1"/>
</dbReference>
<dbReference type="VEuPathDB" id="TrichDB:TVAG_476440"/>
<organism evidence="1 2">
    <name type="scientific">Trichomonas vaginalis (strain ATCC PRA-98 / G3)</name>
    <dbReference type="NCBI Taxonomy" id="412133"/>
    <lineage>
        <taxon>Eukaryota</taxon>
        <taxon>Metamonada</taxon>
        <taxon>Parabasalia</taxon>
        <taxon>Trichomonadida</taxon>
        <taxon>Trichomonadidae</taxon>
        <taxon>Trichomonas</taxon>
    </lineage>
</organism>
<proteinExistence type="predicted"/>
<dbReference type="EMBL" id="DS113182">
    <property type="protein sequence ID" value="EAY22715.1"/>
    <property type="molecule type" value="Genomic_DNA"/>
</dbReference>
<reference evidence="1" key="1">
    <citation type="submission" date="2006-10" db="EMBL/GenBank/DDBJ databases">
        <authorList>
            <person name="Amadeo P."/>
            <person name="Zhao Q."/>
            <person name="Wortman J."/>
            <person name="Fraser-Liggett C."/>
            <person name="Carlton J."/>
        </authorList>
    </citation>
    <scope>NUCLEOTIDE SEQUENCE</scope>
    <source>
        <strain evidence="1">G3</strain>
    </source>
</reference>
<dbReference type="KEGG" id="tva:5468273"/>